<proteinExistence type="predicted"/>
<evidence type="ECO:0000256" key="1">
    <source>
        <dbReference type="SAM" id="MobiDB-lite"/>
    </source>
</evidence>
<protein>
    <submittedName>
        <fullName evidence="2">Uncharacterized protein</fullName>
    </submittedName>
</protein>
<name>A0AAV7E3J6_ARIFI</name>
<sequence length="371" mass="42121">MGPFLAGPLTSRATRCQHASYQVPRGQVTGRTRTGPRRLESEFADVARKKRRNHLIGRSQRIPVTPSGFPFPGQPSRSRREKPGISVLLFINYSMTDVSLFHWPECPPFLSFLRSYAGPTLGLTTTSSGPVESSSELFLQWVPQSWRRKGRRFTTLRHHQRHLLDPPEITPPPPRSPSPSWVARRSPSPTPLLSPSLSKGKLELYEENILGGRTKETRVFGSLRNENVPRRGRSWRVRRRHVPPAVRTRPTPVPRGRETGRDSPDSYRNSPTWYPKNVVTPRSAPRRTRIRDHSYAVRIPDTRPTVARVTCKHVGNRYSTWQFCAGTKRAFSVLVFIYYGMTQVFFTLAGSSAFSPSLVLSGTHSRTHDPQ</sequence>
<gene>
    <name evidence="2" type="ORF">H6P81_014835</name>
</gene>
<dbReference type="EMBL" id="JAINDJ010000006">
    <property type="protein sequence ID" value="KAG9443495.1"/>
    <property type="molecule type" value="Genomic_DNA"/>
</dbReference>
<keyword evidence="3" id="KW-1185">Reference proteome</keyword>
<feature type="region of interest" description="Disordered" evidence="1">
    <location>
        <begin position="231"/>
        <end position="273"/>
    </location>
</feature>
<reference evidence="2 3" key="1">
    <citation type="submission" date="2021-07" db="EMBL/GenBank/DDBJ databases">
        <title>The Aristolochia fimbriata genome: insights into angiosperm evolution, floral development and chemical biosynthesis.</title>
        <authorList>
            <person name="Jiao Y."/>
        </authorList>
    </citation>
    <scope>NUCLEOTIDE SEQUENCE [LARGE SCALE GENOMIC DNA]</scope>
    <source>
        <strain evidence="2">IBCAS-2021</strain>
        <tissue evidence="2">Leaf</tissue>
    </source>
</reference>
<comment type="caution">
    <text evidence="2">The sequence shown here is derived from an EMBL/GenBank/DDBJ whole genome shotgun (WGS) entry which is preliminary data.</text>
</comment>
<feature type="region of interest" description="Disordered" evidence="1">
    <location>
        <begin position="157"/>
        <end position="197"/>
    </location>
</feature>
<feature type="compositionally biased region" description="Low complexity" evidence="1">
    <location>
        <begin position="178"/>
        <end position="197"/>
    </location>
</feature>
<dbReference type="Proteomes" id="UP000825729">
    <property type="component" value="Unassembled WGS sequence"/>
</dbReference>
<accession>A0AAV7E3J6</accession>
<evidence type="ECO:0000313" key="3">
    <source>
        <dbReference type="Proteomes" id="UP000825729"/>
    </source>
</evidence>
<feature type="compositionally biased region" description="Pro residues" evidence="1">
    <location>
        <begin position="168"/>
        <end position="177"/>
    </location>
</feature>
<feature type="compositionally biased region" description="Basic residues" evidence="1">
    <location>
        <begin position="231"/>
        <end position="242"/>
    </location>
</feature>
<dbReference type="AlphaFoldDB" id="A0AAV7E3J6"/>
<organism evidence="2 3">
    <name type="scientific">Aristolochia fimbriata</name>
    <name type="common">White veined hardy Dutchman's pipe vine</name>
    <dbReference type="NCBI Taxonomy" id="158543"/>
    <lineage>
        <taxon>Eukaryota</taxon>
        <taxon>Viridiplantae</taxon>
        <taxon>Streptophyta</taxon>
        <taxon>Embryophyta</taxon>
        <taxon>Tracheophyta</taxon>
        <taxon>Spermatophyta</taxon>
        <taxon>Magnoliopsida</taxon>
        <taxon>Magnoliidae</taxon>
        <taxon>Piperales</taxon>
        <taxon>Aristolochiaceae</taxon>
        <taxon>Aristolochia</taxon>
    </lineage>
</organism>
<evidence type="ECO:0000313" key="2">
    <source>
        <dbReference type="EMBL" id="KAG9443495.1"/>
    </source>
</evidence>
<feature type="compositionally biased region" description="Basic and acidic residues" evidence="1">
    <location>
        <begin position="255"/>
        <end position="265"/>
    </location>
</feature>